<evidence type="ECO:0000256" key="1">
    <source>
        <dbReference type="ARBA" id="ARBA00000085"/>
    </source>
</evidence>
<dbReference type="SMART" id="SM00091">
    <property type="entry name" value="PAS"/>
    <property type="match status" value="2"/>
</dbReference>
<dbReference type="GO" id="GO:0004673">
    <property type="term" value="F:protein histidine kinase activity"/>
    <property type="evidence" value="ECO:0007669"/>
    <property type="project" value="UniProtKB-EC"/>
</dbReference>
<dbReference type="EC" id="2.7.13.3" evidence="2"/>
<sequence>DECYFPGSEIDKIELDRLTRSRFQCNLCGNKIDLFLTIIQKIYYEVKFNMKMPLICCSCYESLQKKKFERIIDNIKEAYFEVDMEGKFTFMNNSFTQMTGYSSNELMSKDYAQLMDDMNKKKVFEIFNSVYNSGLPQENFQFEFINKTNTKVMVETSVYLNNDISGKKIGFYGISKDITQRFNLENKLKQSEEKYRHLFENSPYAIWIMDLNGIVIDCNSSTDMIIPKHKRKDLIGKNFVEILGLLDRPEYYIPFLKSKFKSFLRDEPMKPLELRMNNSEGSETWM</sequence>
<evidence type="ECO:0000256" key="5">
    <source>
        <dbReference type="ARBA" id="ARBA00022777"/>
    </source>
</evidence>
<dbReference type="InterPro" id="IPR000700">
    <property type="entry name" value="PAS-assoc_C"/>
</dbReference>
<dbReference type="CDD" id="cd00130">
    <property type="entry name" value="PAS"/>
    <property type="match status" value="2"/>
</dbReference>
<evidence type="ECO:0000259" key="6">
    <source>
        <dbReference type="PROSITE" id="PS50112"/>
    </source>
</evidence>
<reference evidence="8" key="1">
    <citation type="journal article" date="2014" name="Front. Microbiol.">
        <title>High frequency of phylogenetically diverse reductive dehalogenase-homologous genes in deep subseafloor sedimentary metagenomes.</title>
        <authorList>
            <person name="Kawai M."/>
            <person name="Futagami T."/>
            <person name="Toyoda A."/>
            <person name="Takaki Y."/>
            <person name="Nishi S."/>
            <person name="Hori S."/>
            <person name="Arai W."/>
            <person name="Tsubouchi T."/>
            <person name="Morono Y."/>
            <person name="Uchiyama I."/>
            <person name="Ito T."/>
            <person name="Fujiyama A."/>
            <person name="Inagaki F."/>
            <person name="Takami H."/>
        </authorList>
    </citation>
    <scope>NUCLEOTIDE SEQUENCE</scope>
    <source>
        <strain evidence="8">Expedition CK06-06</strain>
    </source>
</reference>
<keyword evidence="3" id="KW-0597">Phosphoprotein</keyword>
<protein>
    <recommendedName>
        <fullName evidence="2">histidine kinase</fullName>
        <ecNumber evidence="2">2.7.13.3</ecNumber>
    </recommendedName>
</protein>
<dbReference type="NCBIfam" id="TIGR00229">
    <property type="entry name" value="sensory_box"/>
    <property type="match status" value="2"/>
</dbReference>
<dbReference type="SUPFAM" id="SSF55785">
    <property type="entry name" value="PYP-like sensor domain (PAS domain)"/>
    <property type="match status" value="2"/>
</dbReference>
<evidence type="ECO:0000313" key="8">
    <source>
        <dbReference type="EMBL" id="GAG91599.1"/>
    </source>
</evidence>
<dbReference type="InterPro" id="IPR052162">
    <property type="entry name" value="Sensor_kinase/Photoreceptor"/>
</dbReference>
<comment type="caution">
    <text evidence="8">The sequence shown here is derived from an EMBL/GenBank/DDBJ whole genome shotgun (WGS) entry which is preliminary data.</text>
</comment>
<dbReference type="Pfam" id="PF13426">
    <property type="entry name" value="PAS_9"/>
    <property type="match status" value="1"/>
</dbReference>
<name>X1B762_9ZZZZ</name>
<feature type="non-terminal residue" evidence="8">
    <location>
        <position position="286"/>
    </location>
</feature>
<dbReference type="PANTHER" id="PTHR43304:SF1">
    <property type="entry name" value="PAC DOMAIN-CONTAINING PROTEIN"/>
    <property type="match status" value="1"/>
</dbReference>
<feature type="domain" description="PAC" evidence="7">
    <location>
        <begin position="138"/>
        <end position="190"/>
    </location>
</feature>
<feature type="non-terminal residue" evidence="8">
    <location>
        <position position="1"/>
    </location>
</feature>
<evidence type="ECO:0000256" key="3">
    <source>
        <dbReference type="ARBA" id="ARBA00022553"/>
    </source>
</evidence>
<evidence type="ECO:0000256" key="2">
    <source>
        <dbReference type="ARBA" id="ARBA00012438"/>
    </source>
</evidence>
<dbReference type="InterPro" id="IPR035965">
    <property type="entry name" value="PAS-like_dom_sf"/>
</dbReference>
<dbReference type="InterPro" id="IPR000014">
    <property type="entry name" value="PAS"/>
</dbReference>
<keyword evidence="5" id="KW-0418">Kinase</keyword>
<dbReference type="PANTHER" id="PTHR43304">
    <property type="entry name" value="PHYTOCHROME-LIKE PROTEIN CPH1"/>
    <property type="match status" value="1"/>
</dbReference>
<proteinExistence type="predicted"/>
<dbReference type="Gene3D" id="3.30.450.20">
    <property type="entry name" value="PAS domain"/>
    <property type="match status" value="2"/>
</dbReference>
<dbReference type="AlphaFoldDB" id="X1B762"/>
<keyword evidence="4" id="KW-0808">Transferase</keyword>
<evidence type="ECO:0000259" key="7">
    <source>
        <dbReference type="PROSITE" id="PS50113"/>
    </source>
</evidence>
<dbReference type="PROSITE" id="PS50113">
    <property type="entry name" value="PAC"/>
    <property type="match status" value="1"/>
</dbReference>
<organism evidence="8">
    <name type="scientific">marine sediment metagenome</name>
    <dbReference type="NCBI Taxonomy" id="412755"/>
    <lineage>
        <taxon>unclassified sequences</taxon>
        <taxon>metagenomes</taxon>
        <taxon>ecological metagenomes</taxon>
    </lineage>
</organism>
<feature type="domain" description="PAS" evidence="6">
    <location>
        <begin position="64"/>
        <end position="134"/>
    </location>
</feature>
<evidence type="ECO:0000256" key="4">
    <source>
        <dbReference type="ARBA" id="ARBA00022679"/>
    </source>
</evidence>
<gene>
    <name evidence="8" type="ORF">S01H4_42492</name>
</gene>
<dbReference type="Pfam" id="PF13188">
    <property type="entry name" value="PAS_8"/>
    <property type="match status" value="1"/>
</dbReference>
<dbReference type="EMBL" id="BART01023338">
    <property type="protein sequence ID" value="GAG91599.1"/>
    <property type="molecule type" value="Genomic_DNA"/>
</dbReference>
<accession>X1B762</accession>
<dbReference type="PROSITE" id="PS50112">
    <property type="entry name" value="PAS"/>
    <property type="match status" value="1"/>
</dbReference>
<comment type="catalytic activity">
    <reaction evidence="1">
        <text>ATP + protein L-histidine = ADP + protein N-phospho-L-histidine.</text>
        <dbReference type="EC" id="2.7.13.3"/>
    </reaction>
</comment>